<dbReference type="InterPro" id="IPR036116">
    <property type="entry name" value="FN3_sf"/>
</dbReference>
<dbReference type="GO" id="GO:0009653">
    <property type="term" value="P:anatomical structure morphogenesis"/>
    <property type="evidence" value="ECO:0007669"/>
    <property type="project" value="UniProtKB-ARBA"/>
</dbReference>
<feature type="domain" description="Fibronectin type-III" evidence="14">
    <location>
        <begin position="451"/>
        <end position="545"/>
    </location>
</feature>
<keyword evidence="15" id="KW-1185">Reference proteome</keyword>
<dbReference type="SUPFAM" id="SSF49265">
    <property type="entry name" value="Fibronectin type III"/>
    <property type="match status" value="6"/>
</dbReference>
<dbReference type="InterPro" id="IPR000242">
    <property type="entry name" value="PTP_cat"/>
</dbReference>
<feature type="domain" description="Fibronectin type-III" evidence="14">
    <location>
        <begin position="1019"/>
        <end position="1116"/>
    </location>
</feature>
<dbReference type="GO" id="GO:0048666">
    <property type="term" value="P:neuron development"/>
    <property type="evidence" value="ECO:0007669"/>
    <property type="project" value="UniProtKB-ARBA"/>
</dbReference>
<dbReference type="FunFam" id="2.60.40.10:FF:000823">
    <property type="entry name" value="Tyrosine-protein phosphatase 10D"/>
    <property type="match status" value="1"/>
</dbReference>
<dbReference type="InterPro" id="IPR013783">
    <property type="entry name" value="Ig-like_fold"/>
</dbReference>
<evidence type="ECO:0000259" key="12">
    <source>
        <dbReference type="PROSITE" id="PS50055"/>
    </source>
</evidence>
<dbReference type="Gene3D" id="2.60.40.10">
    <property type="entry name" value="Immunoglobulins"/>
    <property type="match status" value="10"/>
</dbReference>
<evidence type="ECO:0000256" key="4">
    <source>
        <dbReference type="ARBA" id="ARBA00022729"/>
    </source>
</evidence>
<keyword evidence="5" id="KW-0378">Hydrolase</keyword>
<dbReference type="PROSITE" id="PS00383">
    <property type="entry name" value="TYR_PHOSPHATASE_1"/>
    <property type="match status" value="1"/>
</dbReference>
<feature type="domain" description="Fibronectin type-III" evidence="14">
    <location>
        <begin position="925"/>
        <end position="1018"/>
    </location>
</feature>
<feature type="domain" description="Tyrosine specific protein phosphatases" evidence="13">
    <location>
        <begin position="1491"/>
        <end position="1566"/>
    </location>
</feature>
<keyword evidence="3 11" id="KW-0812">Transmembrane</keyword>
<feature type="domain" description="Fibronectin type-III" evidence="14">
    <location>
        <begin position="632"/>
        <end position="726"/>
    </location>
</feature>
<evidence type="ECO:0000256" key="2">
    <source>
        <dbReference type="ARBA" id="ARBA00013064"/>
    </source>
</evidence>
<keyword evidence="4" id="KW-0732">Signal</keyword>
<evidence type="ECO:0000313" key="15">
    <source>
        <dbReference type="Proteomes" id="UP000322000"/>
    </source>
</evidence>
<dbReference type="GO" id="GO:0004725">
    <property type="term" value="F:protein tyrosine phosphatase activity"/>
    <property type="evidence" value="ECO:0007669"/>
    <property type="project" value="UniProtKB-EC"/>
</dbReference>
<gene>
    <name evidence="16" type="primary">LOC113508568</name>
</gene>
<feature type="domain" description="Fibronectin type-III" evidence="14">
    <location>
        <begin position="163"/>
        <end position="257"/>
    </location>
</feature>
<dbReference type="Pfam" id="PF00041">
    <property type="entry name" value="fn3"/>
    <property type="match status" value="9"/>
</dbReference>
<evidence type="ECO:0000313" key="16">
    <source>
        <dbReference type="RefSeq" id="XP_026747485.1"/>
    </source>
</evidence>
<dbReference type="Proteomes" id="UP000322000">
    <property type="component" value="Chromosome 2"/>
</dbReference>
<dbReference type="Pfam" id="PF00102">
    <property type="entry name" value="Y_phosphatase"/>
    <property type="match status" value="1"/>
</dbReference>
<dbReference type="Gene3D" id="3.90.190.10">
    <property type="entry name" value="Protein tyrosine phosphatase superfamily"/>
    <property type="match status" value="1"/>
</dbReference>
<feature type="transmembrane region" description="Helical" evidence="11">
    <location>
        <begin position="1254"/>
        <end position="1276"/>
    </location>
</feature>
<dbReference type="FunCoup" id="A0A7E5X2Q1">
    <property type="interactions" value="128"/>
</dbReference>
<dbReference type="SMART" id="SM00060">
    <property type="entry name" value="FN3"/>
    <property type="match status" value="11"/>
</dbReference>
<dbReference type="CDD" id="cd14548">
    <property type="entry name" value="R3-PTPc"/>
    <property type="match status" value="1"/>
</dbReference>
<feature type="domain" description="Tyrosine-protein phosphatase" evidence="12">
    <location>
        <begin position="1319"/>
        <end position="1575"/>
    </location>
</feature>
<reference evidence="16" key="1">
    <citation type="submission" date="2025-08" db="UniProtKB">
        <authorList>
            <consortium name="RefSeq"/>
        </authorList>
    </citation>
    <scope>IDENTIFICATION</scope>
</reference>
<keyword evidence="6" id="KW-0904">Protein phosphatase</keyword>
<dbReference type="InterPro" id="IPR000387">
    <property type="entry name" value="Tyr_Pase_dom"/>
</dbReference>
<dbReference type="RefSeq" id="XP_026747485.1">
    <property type="nucleotide sequence ID" value="XM_026891684.1"/>
</dbReference>
<dbReference type="PROSITE" id="PS50055">
    <property type="entry name" value="TYR_PHOSPHATASE_PTP"/>
    <property type="match status" value="1"/>
</dbReference>
<proteinExistence type="predicted"/>
<name>A0A7E5X2Q1_TRINI</name>
<evidence type="ECO:0000256" key="9">
    <source>
        <dbReference type="ARBA" id="ARBA00023180"/>
    </source>
</evidence>
<dbReference type="FunFam" id="3.90.190.10:FF:000009">
    <property type="entry name" value="Receptor-type tyrosine-protein phosphatase beta"/>
    <property type="match status" value="1"/>
</dbReference>
<feature type="domain" description="Fibronectin type-III" evidence="14">
    <location>
        <begin position="356"/>
        <end position="450"/>
    </location>
</feature>
<dbReference type="GO" id="GO:0016020">
    <property type="term" value="C:membrane"/>
    <property type="evidence" value="ECO:0007669"/>
    <property type="project" value="UniProtKB-SubCell"/>
</dbReference>
<evidence type="ECO:0000256" key="1">
    <source>
        <dbReference type="ARBA" id="ARBA00004479"/>
    </source>
</evidence>
<keyword evidence="8 11" id="KW-0472">Membrane</keyword>
<dbReference type="PROSITE" id="PS50056">
    <property type="entry name" value="TYR_PHOSPHATASE_2"/>
    <property type="match status" value="1"/>
</dbReference>
<dbReference type="InterPro" id="IPR016130">
    <property type="entry name" value="Tyr_Pase_AS"/>
</dbReference>
<keyword evidence="9" id="KW-0325">Glycoprotein</keyword>
<evidence type="ECO:0000256" key="3">
    <source>
        <dbReference type="ARBA" id="ARBA00022692"/>
    </source>
</evidence>
<evidence type="ECO:0000256" key="7">
    <source>
        <dbReference type="ARBA" id="ARBA00022989"/>
    </source>
</evidence>
<dbReference type="InterPro" id="IPR029021">
    <property type="entry name" value="Prot-tyrosine_phosphatase-like"/>
</dbReference>
<evidence type="ECO:0000256" key="5">
    <source>
        <dbReference type="ARBA" id="ARBA00022801"/>
    </source>
</evidence>
<dbReference type="InParanoid" id="A0A7E5X2Q1"/>
<dbReference type="InterPro" id="IPR003595">
    <property type="entry name" value="Tyr_Pase_cat"/>
</dbReference>
<dbReference type="CTD" id="32115"/>
<evidence type="ECO:0000256" key="8">
    <source>
        <dbReference type="ARBA" id="ARBA00023136"/>
    </source>
</evidence>
<comment type="catalytic activity">
    <reaction evidence="10">
        <text>O-phospho-L-tyrosyl-[protein] + H2O = L-tyrosyl-[protein] + phosphate</text>
        <dbReference type="Rhea" id="RHEA:10684"/>
        <dbReference type="Rhea" id="RHEA-COMP:10136"/>
        <dbReference type="Rhea" id="RHEA-COMP:20101"/>
        <dbReference type="ChEBI" id="CHEBI:15377"/>
        <dbReference type="ChEBI" id="CHEBI:43474"/>
        <dbReference type="ChEBI" id="CHEBI:46858"/>
        <dbReference type="ChEBI" id="CHEBI:61978"/>
        <dbReference type="EC" id="3.1.3.48"/>
    </reaction>
</comment>
<dbReference type="EC" id="3.1.3.48" evidence="2"/>
<dbReference type="CDD" id="cd00063">
    <property type="entry name" value="FN3"/>
    <property type="match status" value="9"/>
</dbReference>
<protein>
    <recommendedName>
        <fullName evidence="2">protein-tyrosine-phosphatase</fullName>
        <ecNumber evidence="2">3.1.3.48</ecNumber>
    </recommendedName>
</protein>
<evidence type="ECO:0000256" key="11">
    <source>
        <dbReference type="SAM" id="Phobius"/>
    </source>
</evidence>
<keyword evidence="7 11" id="KW-1133">Transmembrane helix</keyword>
<evidence type="ECO:0000259" key="14">
    <source>
        <dbReference type="PROSITE" id="PS50853"/>
    </source>
</evidence>
<dbReference type="PANTHER" id="PTHR46957">
    <property type="entry name" value="CYTOKINE RECEPTOR"/>
    <property type="match status" value="1"/>
</dbReference>
<dbReference type="SMART" id="SM00404">
    <property type="entry name" value="PTPc_motif"/>
    <property type="match status" value="1"/>
</dbReference>
<dbReference type="InterPro" id="IPR050713">
    <property type="entry name" value="RTP_Phos/Ushers"/>
</dbReference>
<dbReference type="OrthoDB" id="8609993at2759"/>
<dbReference type="SUPFAM" id="SSF52799">
    <property type="entry name" value="(Phosphotyrosine protein) phosphatases II"/>
    <property type="match status" value="1"/>
</dbReference>
<accession>A0A7E5X2Q1</accession>
<dbReference type="KEGG" id="tnl:113508568"/>
<dbReference type="SMART" id="SM00194">
    <property type="entry name" value="PTPc"/>
    <property type="match status" value="1"/>
</dbReference>
<feature type="domain" description="Fibronectin type-III" evidence="14">
    <location>
        <begin position="728"/>
        <end position="821"/>
    </location>
</feature>
<dbReference type="PROSITE" id="PS50853">
    <property type="entry name" value="FN3"/>
    <property type="match status" value="8"/>
</dbReference>
<evidence type="ECO:0000259" key="13">
    <source>
        <dbReference type="PROSITE" id="PS50056"/>
    </source>
</evidence>
<evidence type="ECO:0000256" key="6">
    <source>
        <dbReference type="ARBA" id="ARBA00022912"/>
    </source>
</evidence>
<feature type="domain" description="Fibronectin type-III" evidence="14">
    <location>
        <begin position="258"/>
        <end position="353"/>
    </location>
</feature>
<evidence type="ECO:0000256" key="10">
    <source>
        <dbReference type="ARBA" id="ARBA00051722"/>
    </source>
</evidence>
<organism evidence="15 16">
    <name type="scientific">Trichoplusia ni</name>
    <name type="common">Cabbage looper</name>
    <dbReference type="NCBI Taxonomy" id="7111"/>
    <lineage>
        <taxon>Eukaryota</taxon>
        <taxon>Metazoa</taxon>
        <taxon>Ecdysozoa</taxon>
        <taxon>Arthropoda</taxon>
        <taxon>Hexapoda</taxon>
        <taxon>Insecta</taxon>
        <taxon>Pterygota</taxon>
        <taxon>Neoptera</taxon>
        <taxon>Endopterygota</taxon>
        <taxon>Lepidoptera</taxon>
        <taxon>Glossata</taxon>
        <taxon>Ditrysia</taxon>
        <taxon>Noctuoidea</taxon>
        <taxon>Noctuidae</taxon>
        <taxon>Plusiinae</taxon>
        <taxon>Trichoplusia</taxon>
    </lineage>
</organism>
<dbReference type="InterPro" id="IPR003961">
    <property type="entry name" value="FN3_dom"/>
</dbReference>
<dbReference type="PANTHER" id="PTHR46957:SF3">
    <property type="entry name" value="CYTOKINE RECEPTOR"/>
    <property type="match status" value="1"/>
</dbReference>
<sequence>MTTKVSLLSEPCSHHKITLKSVVLKRKCREIRQSPSMMWKRSIVQATTGCVTGWARAPAALALLLVVFVCLTSGCAGADLVIEIPGSGAGEAEELGGGGGHYRLDYRPPHGSPAPNFTVPARASTINFVGLPGTKYHFMLYYSNASFADLLTWNQTIITAPEPPTNLTVTLGRNKQATISWSPPTHGDYTGFRFKVIPLTERAEGGARNITVEGAGNWTYQLRELSPGATYQLHAFTLLHDKESAAYASRNFTTKPNTPGKFIVWFRNETTLLVLWQPPYPPGAYTHYKVSIVPPDARDAELYVEKEGEPPGPAQAAFKGLVPGRAYNISVQTVSEPEISAPTTAQYRTVPLRPRNVTAPRADLRETSFRVTWLPPLDESEFEKYQVSVSGAGGGGAARRLAPVLRARNDTPSCAFDGLEPGAPYTVTVKTMSGKVTSWPATADLTLKPLPVRELSWRYADGADNGVVVWWSPADGSTQDEYKVSYHEAGPSRDDSNTLMTSDVSVPLKTLLPGRNYTVTVSAVSRGVESNESVFSVPTRPLAPVLLSALAGERALRLAWRSDVNSRQDAYELRYRRRGEPDDAYRTLKTTDTSATLEDLFPGAVYEIQVAAVSYGLRSERHTLLKPVRPLAPRWLKVEHATSNSVGVSWAGPARSASALGGFAVRYRTRAEPRWAALELLPPGAAAADITNMTHGEHYIIRLDAVSEDADGETVESEPPVTTEHTVRPNPVTNVEQLVDTRNLTLEWPRPGGRVEWYALRWWPLEAGGAAGARNLSAPAGPARAALPGLEPGRGYTLTIAAHSYNLTSDTFTMDVRTRPLIQSEMTIVNEPGGDDNDTLSTILKVIYTRTPESATRFDSYRFRLEGEGEGEAGRTLTRAADAPGQQVVFTDLVPGRLYNVTMWTVSHNVTSHPVQRQARLYPRPITQLNATDIGAREISLAWDLPAGDYTDFEVQYLTGADQLQTHTTEAPGMRVRGLRPHTLYTFTVVVRAGRVASLRTVSRAHSAAVGTREAPPPAPRDLRALDAAPARVTLGWTLAPADANGVLRRFVLEYAPQSEPERSTLLEFGPEARAGGVAGLVPGAAYVFRLRAETGAGAGPAARLLRTQAIGAPPRPPPHATPHEVRRSSSTVAVRFRADYFSPANGNVTAYTLVLAEEPRNDTPARLPSWRDVHALDAWPPYQVTEPYYPFHASPVEEFTIGSERCDAGGRAYCNGPLKPGTRYYVKLRAFTAPDKFTDTGYTLVYTEVDNTAWIIGACVGCAALAGGACALAALRRRRARAAPAAPPPPQLRTQRPVRVADFIDHYRLMAADSDFRFSEEFEELKHVGREQPCTAADLPVNRPKNRFTNILPYDHSRYKLQPVDDEEGSDYINANYVPGHNSPREFIVTQGPLHCTRDDFWRMCWESGSRAIVMLTRCVEKGREKCDRYWPYDTRPVYYGDIAVTALNESRYPDWTVTELMLCRGAEQRVLKHFHFTTWPDFGVPDPPTTLARFVRAFRERCPPDARPVVVHCSAGVGRSGTFITLDTALQQLAAHADSLDIFGMVYAMRRERVWMVQTEQQYICIHQCLVAVLEGQDLQAPPHNNHNHHLNAAFEDDEGIAESGM</sequence>
<dbReference type="GeneID" id="113508568"/>
<comment type="subcellular location">
    <subcellularLocation>
        <location evidence="1">Membrane</location>
        <topology evidence="1">Single-pass type I membrane protein</topology>
    </subcellularLocation>
</comment>
<dbReference type="PRINTS" id="PR00700">
    <property type="entry name" value="PRTYPHPHTASE"/>
</dbReference>